<dbReference type="InterPro" id="IPR000192">
    <property type="entry name" value="Aminotrans_V_dom"/>
</dbReference>
<dbReference type="RefSeq" id="WP_010074707.1">
    <property type="nucleotide sequence ID" value="NC_014393.1"/>
</dbReference>
<sequence length="379" mass="42258">MKKDIYLDNAATTKPFEEVAKKQYEVMLNYFGNPSSVHKLGVESFKVLKKSREVIAKTLNAGSDEIIFTSGATESNNFIIRGFIGENSKVITTEIEHPSVISTFKLLEEEGVTVVYLKCNKDGEISLEELEKEIDKNTVLVSMAHVNNVIGAVQPIEEIGNIIKAKSSRAKFHVDAAQSYGKYKIDVKKLKVDLITASAHKFHGPKGIGFTYLRKGLVPKQLILGGGQENGFRSGTENLPAIAAMAEAAEITYKKYEAVFEKVREIKTYFAQQLMQIDGVNINNGDMKFSPFILNVSFQGLKGEVILHSLEEKGIYVSMDSACSSKKRKKSVLEFLGRTAKEAEGSIRFSFDESVTREDIDYTIAAIKDTLKFLRRILR</sequence>
<proteinExistence type="predicted"/>
<dbReference type="AlphaFoldDB" id="D9SQI6"/>
<reference evidence="4 5" key="1">
    <citation type="submission" date="2010-08" db="EMBL/GenBank/DDBJ databases">
        <title>Complete sequence of Clostridium cellulovorans 743B.</title>
        <authorList>
            <consortium name="US DOE Joint Genome Institute"/>
            <person name="Lucas S."/>
            <person name="Copeland A."/>
            <person name="Lapidus A."/>
            <person name="Cheng J.-F."/>
            <person name="Bruce D."/>
            <person name="Goodwin L."/>
            <person name="Pitluck S."/>
            <person name="Chertkov O."/>
            <person name="Detter J.C."/>
            <person name="Han C."/>
            <person name="Tapia R."/>
            <person name="Land M."/>
            <person name="Hauser L."/>
            <person name="Chang Y.-J."/>
            <person name="Jeffries C."/>
            <person name="Kyrpides N."/>
            <person name="Ivanova N."/>
            <person name="Mikhailova N."/>
            <person name="Hemme C.L."/>
            <person name="Woyke T."/>
        </authorList>
    </citation>
    <scope>NUCLEOTIDE SEQUENCE [LARGE SCALE GENOMIC DNA]</scope>
    <source>
        <strain evidence="5">ATCC 35296 / DSM 3052 / OCM 3 / 743B</strain>
    </source>
</reference>
<dbReference type="PANTHER" id="PTHR11601">
    <property type="entry name" value="CYSTEINE DESULFURYLASE FAMILY MEMBER"/>
    <property type="match status" value="1"/>
</dbReference>
<evidence type="ECO:0000259" key="3">
    <source>
        <dbReference type="Pfam" id="PF00266"/>
    </source>
</evidence>
<evidence type="ECO:0000256" key="1">
    <source>
        <dbReference type="ARBA" id="ARBA00001933"/>
    </source>
</evidence>
<dbReference type="InterPro" id="IPR015421">
    <property type="entry name" value="PyrdxlP-dep_Trfase_major"/>
</dbReference>
<accession>D9SQI6</accession>
<dbReference type="Gene3D" id="1.10.260.50">
    <property type="match status" value="1"/>
</dbReference>
<dbReference type="EC" id="2.8.1.7" evidence="4"/>
<protein>
    <submittedName>
        <fullName evidence="4">Cysteine desulfurase</fullName>
        <ecNumber evidence="4">2.8.1.7</ecNumber>
    </submittedName>
</protein>
<comment type="cofactor">
    <cofactor evidence="1">
        <name>pyridoxal 5'-phosphate</name>
        <dbReference type="ChEBI" id="CHEBI:597326"/>
    </cofactor>
</comment>
<dbReference type="Pfam" id="PF00266">
    <property type="entry name" value="Aminotran_5"/>
    <property type="match status" value="1"/>
</dbReference>
<dbReference type="InterPro" id="IPR016454">
    <property type="entry name" value="Cysteine_dSase"/>
</dbReference>
<dbReference type="OrthoDB" id="9808002at2"/>
<evidence type="ECO:0000256" key="2">
    <source>
        <dbReference type="ARBA" id="ARBA00022898"/>
    </source>
</evidence>
<dbReference type="HOGENOM" id="CLU_003433_0_0_9"/>
<dbReference type="GO" id="GO:0031071">
    <property type="term" value="F:cysteine desulfurase activity"/>
    <property type="evidence" value="ECO:0007669"/>
    <property type="project" value="UniProtKB-EC"/>
</dbReference>
<dbReference type="PIRSF" id="PIRSF005572">
    <property type="entry name" value="NifS"/>
    <property type="match status" value="1"/>
</dbReference>
<dbReference type="Gene3D" id="3.40.640.10">
    <property type="entry name" value="Type I PLP-dependent aspartate aminotransferase-like (Major domain)"/>
    <property type="match status" value="1"/>
</dbReference>
<evidence type="ECO:0000313" key="5">
    <source>
        <dbReference type="Proteomes" id="UP000002730"/>
    </source>
</evidence>
<dbReference type="eggNOG" id="COG1104">
    <property type="taxonomic scope" value="Bacteria"/>
</dbReference>
<dbReference type="EMBL" id="CP002160">
    <property type="protein sequence ID" value="ADL52192.1"/>
    <property type="molecule type" value="Genomic_DNA"/>
</dbReference>
<dbReference type="STRING" id="573061.Clocel_2479"/>
<evidence type="ECO:0000313" key="4">
    <source>
        <dbReference type="EMBL" id="ADL52192.1"/>
    </source>
</evidence>
<gene>
    <name evidence="4" type="ordered locus">Clocel_2479</name>
</gene>
<dbReference type="Proteomes" id="UP000002730">
    <property type="component" value="Chromosome"/>
</dbReference>
<organism evidence="4 5">
    <name type="scientific">Clostridium cellulovorans (strain ATCC 35296 / DSM 3052 / OCM 3 / 743B)</name>
    <dbReference type="NCBI Taxonomy" id="573061"/>
    <lineage>
        <taxon>Bacteria</taxon>
        <taxon>Bacillati</taxon>
        <taxon>Bacillota</taxon>
        <taxon>Clostridia</taxon>
        <taxon>Eubacteriales</taxon>
        <taxon>Clostridiaceae</taxon>
        <taxon>Clostridium</taxon>
    </lineage>
</organism>
<keyword evidence="2" id="KW-0663">Pyridoxal phosphate</keyword>
<dbReference type="InterPro" id="IPR015422">
    <property type="entry name" value="PyrdxlP-dep_Trfase_small"/>
</dbReference>
<keyword evidence="5" id="KW-1185">Reference proteome</keyword>
<dbReference type="PANTHER" id="PTHR11601:SF50">
    <property type="entry name" value="CYSTEINE DESULFURASE ISCS 2-RELATED"/>
    <property type="match status" value="1"/>
</dbReference>
<name>D9SQI6_CLOC7</name>
<dbReference type="SUPFAM" id="SSF53383">
    <property type="entry name" value="PLP-dependent transferases"/>
    <property type="match status" value="1"/>
</dbReference>
<dbReference type="InterPro" id="IPR015424">
    <property type="entry name" value="PyrdxlP-dep_Trfase"/>
</dbReference>
<feature type="domain" description="Aminotransferase class V" evidence="3">
    <location>
        <begin position="5"/>
        <end position="362"/>
    </location>
</feature>
<dbReference type="KEGG" id="ccb:Clocel_2479"/>
<keyword evidence="4" id="KW-0808">Transferase</keyword>
<dbReference type="Gene3D" id="3.90.1150.10">
    <property type="entry name" value="Aspartate Aminotransferase, domain 1"/>
    <property type="match status" value="1"/>
</dbReference>